<name>A0ABR9EYG8_9GAMM</name>
<dbReference type="SFLD" id="SFLDS00014">
    <property type="entry name" value="RuBisCO"/>
    <property type="match status" value="1"/>
</dbReference>
<sequence length="422" mass="45465">MSTRIYAHYMIETPYHVEHAANVMAGEQSSGTFTRLANETDALREAHGAIVESIEMLDALDAPSLPMRADLAPQGHTLFQRARVKLSWPLENMGPSLPNLVSTVAGNLFELKEFSALKLLDIELPDSFASVYPGPQFGITGTRQLSGISSGPMIGTIIKPSVGLSVAETANMVEQLVVGGIDFIKDDELQANGPHNPLRARVDAVMPIINAHAERTGKKVMYAFNISGDIDEMRAQHDYVVAAGGTCVMVAVNSVGLAGVTYLRRHCEVALHGHRAGWGMFSRSPHVGMAFTAYHKLWRLAGVDHIHVNGLRNKFSEEDDSVITSARACQTPMFETPDAGYQIMPVFSSGQSAAQVTDTYQALGNSDLIYCCGGGIMAHPGGIAGGVASLRQAWQAAMTDIPMATYAREHRELAQAIEAFGQ</sequence>
<dbReference type="InterPro" id="IPR036422">
    <property type="entry name" value="RuBisCO_lsu_N_sf"/>
</dbReference>
<dbReference type="Proteomes" id="UP001645039">
    <property type="component" value="Unassembled WGS sequence"/>
</dbReference>
<keyword evidence="8" id="KW-1185">Reference proteome</keyword>
<evidence type="ECO:0000259" key="6">
    <source>
        <dbReference type="Pfam" id="PF02788"/>
    </source>
</evidence>
<organism evidence="7 8">
    <name type="scientific">Halomonas casei</name>
    <dbReference type="NCBI Taxonomy" id="2742613"/>
    <lineage>
        <taxon>Bacteria</taxon>
        <taxon>Pseudomonadati</taxon>
        <taxon>Pseudomonadota</taxon>
        <taxon>Gammaproteobacteria</taxon>
        <taxon>Oceanospirillales</taxon>
        <taxon>Halomonadaceae</taxon>
        <taxon>Halomonas</taxon>
    </lineage>
</organism>
<proteinExistence type="inferred from homology"/>
<dbReference type="InterPro" id="IPR020878">
    <property type="entry name" value="RuBisCo_large_chain_AS"/>
</dbReference>
<dbReference type="PANTHER" id="PTHR42704">
    <property type="entry name" value="RIBULOSE BISPHOSPHATE CARBOXYLASE"/>
    <property type="match status" value="1"/>
</dbReference>
<feature type="domain" description="Ribulose bisphosphate carboxylase large subunit C-terminal" evidence="5">
    <location>
        <begin position="138"/>
        <end position="420"/>
    </location>
</feature>
<dbReference type="SFLD" id="SFLDG00301">
    <property type="entry name" value="RuBisCO-like_proteins"/>
    <property type="match status" value="1"/>
</dbReference>
<dbReference type="Pfam" id="PF00016">
    <property type="entry name" value="RuBisCO_large"/>
    <property type="match status" value="1"/>
</dbReference>
<dbReference type="PROSITE" id="PS00157">
    <property type="entry name" value="RUBISCO_LARGE"/>
    <property type="match status" value="1"/>
</dbReference>
<dbReference type="InterPro" id="IPR033966">
    <property type="entry name" value="RuBisCO"/>
</dbReference>
<dbReference type="RefSeq" id="WP_096278400.1">
    <property type="nucleotide sequence ID" value="NZ_CBCSBM010000009.1"/>
</dbReference>
<dbReference type="InterPro" id="IPR036376">
    <property type="entry name" value="RuBisCO_lsu_C_sf"/>
</dbReference>
<evidence type="ECO:0000313" key="7">
    <source>
        <dbReference type="EMBL" id="MBE0399272.1"/>
    </source>
</evidence>
<gene>
    <name evidence="7" type="ORF">EI168_03990</name>
</gene>
<dbReference type="SUPFAM" id="SSF51649">
    <property type="entry name" value="RuBisCo, C-terminal domain"/>
    <property type="match status" value="1"/>
</dbReference>
<dbReference type="CDD" id="cd08207">
    <property type="entry name" value="RLP_NonPhot"/>
    <property type="match status" value="1"/>
</dbReference>
<dbReference type="InterPro" id="IPR000685">
    <property type="entry name" value="RuBisCO_lsu_C"/>
</dbReference>
<evidence type="ECO:0000256" key="2">
    <source>
        <dbReference type="ARBA" id="ARBA00022723"/>
    </source>
</evidence>
<dbReference type="Pfam" id="PF02788">
    <property type="entry name" value="RuBisCO_large_N"/>
    <property type="match status" value="1"/>
</dbReference>
<dbReference type="PANTHER" id="PTHR42704:SF17">
    <property type="entry name" value="RIBULOSE BISPHOSPHATE CARBOXYLASE LARGE CHAIN"/>
    <property type="match status" value="1"/>
</dbReference>
<comment type="caution">
    <text evidence="7">The sequence shown here is derived from an EMBL/GenBank/DDBJ whole genome shotgun (WGS) entry which is preliminary data.</text>
</comment>
<evidence type="ECO:0000259" key="5">
    <source>
        <dbReference type="Pfam" id="PF00016"/>
    </source>
</evidence>
<evidence type="ECO:0000313" key="8">
    <source>
        <dbReference type="Proteomes" id="UP001645039"/>
    </source>
</evidence>
<keyword evidence="2" id="KW-0479">Metal-binding</keyword>
<comment type="cofactor">
    <cofactor evidence="1">
        <name>Mg(2+)</name>
        <dbReference type="ChEBI" id="CHEBI:18420"/>
    </cofactor>
</comment>
<dbReference type="InterPro" id="IPR017443">
    <property type="entry name" value="RuBisCO_lsu_fd_N"/>
</dbReference>
<dbReference type="EMBL" id="RRZD01000003">
    <property type="protein sequence ID" value="MBE0399272.1"/>
    <property type="molecule type" value="Genomic_DNA"/>
</dbReference>
<comment type="similarity">
    <text evidence="4">Belongs to the RuBisCO large chain family.</text>
</comment>
<accession>A0ABR9EYG8</accession>
<reference evidence="7 8" key="1">
    <citation type="submission" date="2020-07" db="EMBL/GenBank/DDBJ databases">
        <title>Halophilic bacteria isolated from french cheeses.</title>
        <authorList>
            <person name="Kothe C.I."/>
            <person name="Farah-Kraiem B."/>
            <person name="Renault P."/>
            <person name="Dridi B."/>
        </authorList>
    </citation>
    <scope>NUCLEOTIDE SEQUENCE [LARGE SCALE GENOMIC DNA]</scope>
    <source>
        <strain evidence="7 8">FME1</strain>
    </source>
</reference>
<protein>
    <submittedName>
        <fullName evidence="7">Ribulose-bisphosphate carboxylase large subunit family protein</fullName>
    </submittedName>
</protein>
<evidence type="ECO:0000256" key="4">
    <source>
        <dbReference type="RuleBase" id="RU003834"/>
    </source>
</evidence>
<dbReference type="Gene3D" id="3.30.70.150">
    <property type="entry name" value="RuBisCO large subunit, N-terminal domain"/>
    <property type="match status" value="1"/>
</dbReference>
<evidence type="ECO:0000256" key="1">
    <source>
        <dbReference type="ARBA" id="ARBA00001946"/>
    </source>
</evidence>
<keyword evidence="3" id="KW-0460">Magnesium</keyword>
<feature type="domain" description="Ribulose bisphosphate carboxylase large subunit ferrodoxin-like N-terminal" evidence="6">
    <location>
        <begin position="10"/>
        <end position="127"/>
    </location>
</feature>
<evidence type="ECO:0000256" key="3">
    <source>
        <dbReference type="ARBA" id="ARBA00022842"/>
    </source>
</evidence>
<dbReference type="Gene3D" id="3.20.20.110">
    <property type="entry name" value="Ribulose bisphosphate carboxylase, large subunit, C-terminal domain"/>
    <property type="match status" value="1"/>
</dbReference>
<dbReference type="SUPFAM" id="SSF54966">
    <property type="entry name" value="RuBisCO, large subunit, small (N-terminal) domain"/>
    <property type="match status" value="1"/>
</dbReference>